<dbReference type="Proteomes" id="UP000298030">
    <property type="component" value="Unassembled WGS sequence"/>
</dbReference>
<comment type="caution">
    <text evidence="1">The sequence shown here is derived from an EMBL/GenBank/DDBJ whole genome shotgun (WGS) entry which is preliminary data.</text>
</comment>
<name>A0A4Y7T107_COPMI</name>
<proteinExistence type="predicted"/>
<gene>
    <name evidence="1" type="ORF">FA13DRAFT_1816486</name>
</gene>
<dbReference type="AlphaFoldDB" id="A0A4Y7T107"/>
<dbReference type="OrthoDB" id="2730162at2759"/>
<protein>
    <submittedName>
        <fullName evidence="1">Uncharacterized protein</fullName>
    </submittedName>
</protein>
<evidence type="ECO:0000313" key="2">
    <source>
        <dbReference type="Proteomes" id="UP000298030"/>
    </source>
</evidence>
<dbReference type="STRING" id="71717.A0A4Y7T107"/>
<evidence type="ECO:0000313" key="1">
    <source>
        <dbReference type="EMBL" id="TEB27209.1"/>
    </source>
</evidence>
<dbReference type="EMBL" id="QPFP01000042">
    <property type="protein sequence ID" value="TEB27209.1"/>
    <property type="molecule type" value="Genomic_DNA"/>
</dbReference>
<sequence length="518" mass="56658">MPRAVATSGSFGYSAVSRRSTPARVHVHVDFAPRPSPNQTKPCSSRDVRTWKEIITLEFLKRPSFLRALSSPTSELHDILRDIFASRDDLRAPCSPDRYVNFAVDALHGVKEFGGTSLSKALAARLSIERAIRLEARAIREHFDILKQPAEKLCSFVCFHLYVKALPDAELYPPPGVFVAMTRRMARTWEPDLKAARASDTRKSPADTEVLDRSRIQLTIPEEVSCVVHDADTNEVVLVVVRNFCANGAILAGIALAGSRALSCRNNVRSEDPGSIVQAGFTAGSLSAPTFGLARNFASRAKGAAKAERASNDELAAALAYFWARAKSRFPSEVIEDVEGFYDAHSIPRFDPNWPFSATTTASLFLTIAGYPVSIPSAERAPGCAVIAEGYARPVHREGQPHRWAIGWNYRREGATLIGGHFYCSKYATEMRAAHDTAWSWSPLIFHTTGLSNAHPSTFNSEGFKLEGFAFVTPIRLASAYAAWARDTTTPREELVARAHAALGAHFGSSGDGDISYS</sequence>
<organism evidence="1 2">
    <name type="scientific">Coprinellus micaceus</name>
    <name type="common">Glistening ink-cap mushroom</name>
    <name type="synonym">Coprinus micaceus</name>
    <dbReference type="NCBI Taxonomy" id="71717"/>
    <lineage>
        <taxon>Eukaryota</taxon>
        <taxon>Fungi</taxon>
        <taxon>Dikarya</taxon>
        <taxon>Basidiomycota</taxon>
        <taxon>Agaricomycotina</taxon>
        <taxon>Agaricomycetes</taxon>
        <taxon>Agaricomycetidae</taxon>
        <taxon>Agaricales</taxon>
        <taxon>Agaricineae</taxon>
        <taxon>Psathyrellaceae</taxon>
        <taxon>Coprinellus</taxon>
    </lineage>
</organism>
<keyword evidence="2" id="KW-1185">Reference proteome</keyword>
<accession>A0A4Y7T107</accession>
<reference evidence="1 2" key="1">
    <citation type="journal article" date="2019" name="Nat. Ecol. Evol.">
        <title>Megaphylogeny resolves global patterns of mushroom evolution.</title>
        <authorList>
            <person name="Varga T."/>
            <person name="Krizsan K."/>
            <person name="Foldi C."/>
            <person name="Dima B."/>
            <person name="Sanchez-Garcia M."/>
            <person name="Sanchez-Ramirez S."/>
            <person name="Szollosi G.J."/>
            <person name="Szarkandi J.G."/>
            <person name="Papp V."/>
            <person name="Albert L."/>
            <person name="Andreopoulos W."/>
            <person name="Angelini C."/>
            <person name="Antonin V."/>
            <person name="Barry K.W."/>
            <person name="Bougher N.L."/>
            <person name="Buchanan P."/>
            <person name="Buyck B."/>
            <person name="Bense V."/>
            <person name="Catcheside P."/>
            <person name="Chovatia M."/>
            <person name="Cooper J."/>
            <person name="Damon W."/>
            <person name="Desjardin D."/>
            <person name="Finy P."/>
            <person name="Geml J."/>
            <person name="Haridas S."/>
            <person name="Hughes K."/>
            <person name="Justo A."/>
            <person name="Karasinski D."/>
            <person name="Kautmanova I."/>
            <person name="Kiss B."/>
            <person name="Kocsube S."/>
            <person name="Kotiranta H."/>
            <person name="LaButti K.M."/>
            <person name="Lechner B.E."/>
            <person name="Liimatainen K."/>
            <person name="Lipzen A."/>
            <person name="Lukacs Z."/>
            <person name="Mihaltcheva S."/>
            <person name="Morgado L.N."/>
            <person name="Niskanen T."/>
            <person name="Noordeloos M.E."/>
            <person name="Ohm R.A."/>
            <person name="Ortiz-Santana B."/>
            <person name="Ovrebo C."/>
            <person name="Racz N."/>
            <person name="Riley R."/>
            <person name="Savchenko A."/>
            <person name="Shiryaev A."/>
            <person name="Soop K."/>
            <person name="Spirin V."/>
            <person name="Szebenyi C."/>
            <person name="Tomsovsky M."/>
            <person name="Tulloss R.E."/>
            <person name="Uehling J."/>
            <person name="Grigoriev I.V."/>
            <person name="Vagvolgyi C."/>
            <person name="Papp T."/>
            <person name="Martin F.M."/>
            <person name="Miettinen O."/>
            <person name="Hibbett D.S."/>
            <person name="Nagy L.G."/>
        </authorList>
    </citation>
    <scope>NUCLEOTIDE SEQUENCE [LARGE SCALE GENOMIC DNA]</scope>
    <source>
        <strain evidence="1 2">FP101781</strain>
    </source>
</reference>